<evidence type="ECO:0000313" key="4">
    <source>
        <dbReference type="Proteomes" id="UP000644699"/>
    </source>
</evidence>
<dbReference type="GO" id="GO:0016787">
    <property type="term" value="F:hydrolase activity"/>
    <property type="evidence" value="ECO:0007669"/>
    <property type="project" value="UniProtKB-KW"/>
</dbReference>
<protein>
    <recommendedName>
        <fullName evidence="2">Isochorismatase-like domain-containing protein</fullName>
    </recommendedName>
</protein>
<name>A0A916ZNB4_9HYPH</name>
<accession>A0A916ZNB4</accession>
<dbReference type="PANTHER" id="PTHR43540">
    <property type="entry name" value="PEROXYUREIDOACRYLATE/UREIDOACRYLATE AMIDOHYDROLASE-RELATED"/>
    <property type="match status" value="1"/>
</dbReference>
<dbReference type="InterPro" id="IPR036380">
    <property type="entry name" value="Isochorismatase-like_sf"/>
</dbReference>
<dbReference type="CDD" id="cd00431">
    <property type="entry name" value="cysteine_hydrolases"/>
    <property type="match status" value="1"/>
</dbReference>
<dbReference type="Proteomes" id="UP000644699">
    <property type="component" value="Unassembled WGS sequence"/>
</dbReference>
<gene>
    <name evidence="3" type="ORF">GCM10011390_23820</name>
</gene>
<dbReference type="EMBL" id="BMIQ01000003">
    <property type="protein sequence ID" value="GGE04089.1"/>
    <property type="molecule type" value="Genomic_DNA"/>
</dbReference>
<sequence>MIGPDAVHLCIDMQRMFAEETKWHAPALAGIVPNVARIARAMPERTLFARMSVPANAGEAQGSWRDYYRRWASMTGDRMPAGLVEVIAELAEFAAPARTFDKPTYSLFGNARFADRLAALSPGALVFTGVETDVCVLATVFDAIDRGYHAIVVADAVTSASLASHEAVLSLLLPRLPEQATVTDTAGLLASLEGRA</sequence>
<organism evidence="3 4">
    <name type="scientific">Aureimonas endophytica</name>
    <dbReference type="NCBI Taxonomy" id="2027858"/>
    <lineage>
        <taxon>Bacteria</taxon>
        <taxon>Pseudomonadati</taxon>
        <taxon>Pseudomonadota</taxon>
        <taxon>Alphaproteobacteria</taxon>
        <taxon>Hyphomicrobiales</taxon>
        <taxon>Aurantimonadaceae</taxon>
        <taxon>Aureimonas</taxon>
    </lineage>
</organism>
<dbReference type="AlphaFoldDB" id="A0A916ZNB4"/>
<feature type="domain" description="Isochorismatase-like" evidence="2">
    <location>
        <begin position="7"/>
        <end position="185"/>
    </location>
</feature>
<dbReference type="Pfam" id="PF00857">
    <property type="entry name" value="Isochorismatase"/>
    <property type="match status" value="1"/>
</dbReference>
<evidence type="ECO:0000256" key="1">
    <source>
        <dbReference type="ARBA" id="ARBA00022801"/>
    </source>
</evidence>
<dbReference type="InterPro" id="IPR000868">
    <property type="entry name" value="Isochorismatase-like_dom"/>
</dbReference>
<dbReference type="InterPro" id="IPR050272">
    <property type="entry name" value="Isochorismatase-like_hydrls"/>
</dbReference>
<reference evidence="3" key="1">
    <citation type="journal article" date="2014" name="Int. J. Syst. Evol. Microbiol.">
        <title>Complete genome sequence of Corynebacterium casei LMG S-19264T (=DSM 44701T), isolated from a smear-ripened cheese.</title>
        <authorList>
            <consortium name="US DOE Joint Genome Institute (JGI-PGF)"/>
            <person name="Walter F."/>
            <person name="Albersmeier A."/>
            <person name="Kalinowski J."/>
            <person name="Ruckert C."/>
        </authorList>
    </citation>
    <scope>NUCLEOTIDE SEQUENCE</scope>
    <source>
        <strain evidence="3">CGMCC 1.15367</strain>
    </source>
</reference>
<dbReference type="RefSeq" id="WP_188908686.1">
    <property type="nucleotide sequence ID" value="NZ_BMIQ01000003.1"/>
</dbReference>
<dbReference type="PANTHER" id="PTHR43540:SF6">
    <property type="entry name" value="ISOCHORISMATASE-LIKE DOMAIN-CONTAINING PROTEIN"/>
    <property type="match status" value="1"/>
</dbReference>
<dbReference type="Gene3D" id="3.40.50.850">
    <property type="entry name" value="Isochorismatase-like"/>
    <property type="match status" value="1"/>
</dbReference>
<proteinExistence type="predicted"/>
<keyword evidence="4" id="KW-1185">Reference proteome</keyword>
<evidence type="ECO:0000259" key="2">
    <source>
        <dbReference type="Pfam" id="PF00857"/>
    </source>
</evidence>
<evidence type="ECO:0000313" key="3">
    <source>
        <dbReference type="EMBL" id="GGE04089.1"/>
    </source>
</evidence>
<comment type="caution">
    <text evidence="3">The sequence shown here is derived from an EMBL/GenBank/DDBJ whole genome shotgun (WGS) entry which is preliminary data.</text>
</comment>
<keyword evidence="1" id="KW-0378">Hydrolase</keyword>
<dbReference type="SUPFAM" id="SSF52499">
    <property type="entry name" value="Isochorismatase-like hydrolases"/>
    <property type="match status" value="1"/>
</dbReference>
<reference evidence="3" key="2">
    <citation type="submission" date="2020-09" db="EMBL/GenBank/DDBJ databases">
        <authorList>
            <person name="Sun Q."/>
            <person name="Zhou Y."/>
        </authorList>
    </citation>
    <scope>NUCLEOTIDE SEQUENCE</scope>
    <source>
        <strain evidence="3">CGMCC 1.15367</strain>
    </source>
</reference>